<evidence type="ECO:0000313" key="9">
    <source>
        <dbReference type="Proteomes" id="UP001590950"/>
    </source>
</evidence>
<dbReference type="PROSITE" id="PS51892">
    <property type="entry name" value="SUBTILASE"/>
    <property type="match status" value="1"/>
</dbReference>
<sequence>MTEQISPETQHIPLDAELTSQKAVFPGPANVEHSESESISGHETSSRLVEPRVDNQSTVEWIVWPKDGYNKDAIANTTDFLKQLTNQSEIWSYTDSRGEFVYWLVNVNDSQLEQIKKRENVRAVYEDTIAFEEAAAVPVPTEPARLSKAKKAKRDTQYATQLNAGYDRRMISQPQTVPDVNDLENYVYEAKGGDGTFIYHVELGINTKRTNEFPKDRVEVVQIARSIAKGQCPDDDGSGGHSTRTASKALGETYGSAKKAKLVVIKMASWSRSESASAFDLVYNHIDGKKRKGKAIVTLSWSGKVPVDPNNLDDLDTRMKTDIKRLLDDGIPVIMAAGNKALEKNNGQHRTNVDTAPQIFEGTDYPAIVVGMVDDAGNPHEKSQRGPHVQVWAPGVNVETQDPDSDTSTLKTGTSLSAPLLAGMLATYLAYDNVPFDTAPGKLAAAAKKYLIDHASWGRQPNLKVLWNEVDEAHNPKKAGAATAPTYQTSGPPPATAPYAQGICGVHITQMALVYNPDGEYELEVLMTDNNHAQIGYTQPQHANSTHPLQFQSKLEDLLVCVPEAQHDYIAFALGAQQWPSNGDFAQGAVPSCSVGGWDGEVQRTRQMGCCIFQCTWGGGKSSDGTN</sequence>
<accession>A0ABR4AH77</accession>
<evidence type="ECO:0000256" key="1">
    <source>
        <dbReference type="ARBA" id="ARBA00011073"/>
    </source>
</evidence>
<keyword evidence="4" id="KW-0720">Serine protease</keyword>
<protein>
    <recommendedName>
        <fullName evidence="7">Peptidase S8/S53 domain-containing protein</fullName>
    </recommendedName>
</protein>
<proteinExistence type="inferred from homology"/>
<evidence type="ECO:0000256" key="2">
    <source>
        <dbReference type="ARBA" id="ARBA00022670"/>
    </source>
</evidence>
<name>A0ABR4AH77_9LECA</name>
<evidence type="ECO:0000256" key="4">
    <source>
        <dbReference type="ARBA" id="ARBA00022825"/>
    </source>
</evidence>
<reference evidence="8 9" key="1">
    <citation type="submission" date="2024-09" db="EMBL/GenBank/DDBJ databases">
        <title>Rethinking Asexuality: The Enigmatic Case of Functional Sexual Genes in Lepraria (Stereocaulaceae).</title>
        <authorList>
            <person name="Doellman M."/>
            <person name="Sun Y."/>
            <person name="Barcenas-Pena A."/>
            <person name="Lumbsch H.T."/>
            <person name="Grewe F."/>
        </authorList>
    </citation>
    <scope>NUCLEOTIDE SEQUENCE [LARGE SCALE GENOMIC DNA]</scope>
    <source>
        <strain evidence="8 9">Mercado 3170</strain>
    </source>
</reference>
<dbReference type="EMBL" id="JBEFKJ010000010">
    <property type="protein sequence ID" value="KAL2043952.1"/>
    <property type="molecule type" value="Genomic_DNA"/>
</dbReference>
<evidence type="ECO:0000313" key="8">
    <source>
        <dbReference type="EMBL" id="KAL2043952.1"/>
    </source>
</evidence>
<dbReference type="PANTHER" id="PTHR43806">
    <property type="entry name" value="PEPTIDASE S8"/>
    <property type="match status" value="1"/>
</dbReference>
<keyword evidence="9" id="KW-1185">Reference proteome</keyword>
<dbReference type="Gene3D" id="3.40.50.200">
    <property type="entry name" value="Peptidase S8/S53 domain"/>
    <property type="match status" value="1"/>
</dbReference>
<evidence type="ECO:0000259" key="7">
    <source>
        <dbReference type="Pfam" id="PF00082"/>
    </source>
</evidence>
<feature type="domain" description="Peptidase S8/S53" evidence="7">
    <location>
        <begin position="234"/>
        <end position="432"/>
    </location>
</feature>
<dbReference type="PANTHER" id="PTHR43806:SF11">
    <property type="entry name" value="CEREVISIN-RELATED"/>
    <property type="match status" value="1"/>
</dbReference>
<evidence type="ECO:0000256" key="5">
    <source>
        <dbReference type="PROSITE-ProRule" id="PRU01240"/>
    </source>
</evidence>
<dbReference type="SUPFAM" id="SSF52743">
    <property type="entry name" value="Subtilisin-like"/>
    <property type="match status" value="1"/>
</dbReference>
<comment type="caution">
    <text evidence="5">Lacks conserved residue(s) required for the propagation of feature annotation.</text>
</comment>
<dbReference type="InterPro" id="IPR036852">
    <property type="entry name" value="Peptidase_S8/S53_dom_sf"/>
</dbReference>
<keyword evidence="2" id="KW-0645">Protease</keyword>
<keyword evidence="3" id="KW-0378">Hydrolase</keyword>
<gene>
    <name evidence="8" type="ORF">N7G274_003472</name>
</gene>
<dbReference type="Pfam" id="PF00082">
    <property type="entry name" value="Peptidase_S8"/>
    <property type="match status" value="1"/>
</dbReference>
<dbReference type="InterPro" id="IPR000209">
    <property type="entry name" value="Peptidase_S8/S53_dom"/>
</dbReference>
<dbReference type="InterPro" id="IPR050131">
    <property type="entry name" value="Peptidase_S8_subtilisin-like"/>
</dbReference>
<feature type="region of interest" description="Disordered" evidence="6">
    <location>
        <begin position="27"/>
        <end position="51"/>
    </location>
</feature>
<dbReference type="Proteomes" id="UP001590950">
    <property type="component" value="Unassembled WGS sequence"/>
</dbReference>
<comment type="caution">
    <text evidence="8">The sequence shown here is derived from an EMBL/GenBank/DDBJ whole genome shotgun (WGS) entry which is preliminary data.</text>
</comment>
<comment type="similarity">
    <text evidence="1 5">Belongs to the peptidase S8 family.</text>
</comment>
<evidence type="ECO:0000256" key="3">
    <source>
        <dbReference type="ARBA" id="ARBA00022801"/>
    </source>
</evidence>
<evidence type="ECO:0000256" key="6">
    <source>
        <dbReference type="SAM" id="MobiDB-lite"/>
    </source>
</evidence>
<organism evidence="8 9">
    <name type="scientific">Stereocaulon virgatum</name>
    <dbReference type="NCBI Taxonomy" id="373712"/>
    <lineage>
        <taxon>Eukaryota</taxon>
        <taxon>Fungi</taxon>
        <taxon>Dikarya</taxon>
        <taxon>Ascomycota</taxon>
        <taxon>Pezizomycotina</taxon>
        <taxon>Lecanoromycetes</taxon>
        <taxon>OSLEUM clade</taxon>
        <taxon>Lecanoromycetidae</taxon>
        <taxon>Lecanorales</taxon>
        <taxon>Lecanorineae</taxon>
        <taxon>Stereocaulaceae</taxon>
        <taxon>Stereocaulon</taxon>
    </lineage>
</organism>